<evidence type="ECO:0000256" key="1">
    <source>
        <dbReference type="SAM" id="MobiDB-lite"/>
    </source>
</evidence>
<gene>
    <name evidence="2" type="ORF">F6W70_10155</name>
</gene>
<comment type="caution">
    <text evidence="2">The sequence shown here is derived from an EMBL/GenBank/DDBJ whole genome shotgun (WGS) entry which is preliminary data.</text>
</comment>
<organism evidence="2 3">
    <name type="scientific">Microbacterium maritypicum</name>
    <name type="common">Microbacterium liquefaciens</name>
    <dbReference type="NCBI Taxonomy" id="33918"/>
    <lineage>
        <taxon>Bacteria</taxon>
        <taxon>Bacillati</taxon>
        <taxon>Actinomycetota</taxon>
        <taxon>Actinomycetes</taxon>
        <taxon>Micrococcales</taxon>
        <taxon>Microbacteriaceae</taxon>
        <taxon>Microbacterium</taxon>
    </lineage>
</organism>
<proteinExistence type="predicted"/>
<dbReference type="EMBL" id="WAAQ01000001">
    <property type="protein sequence ID" value="KAB1887980.1"/>
    <property type="molecule type" value="Genomic_DNA"/>
</dbReference>
<name>A0AAD3X8L2_MICMQ</name>
<evidence type="ECO:0000313" key="2">
    <source>
        <dbReference type="EMBL" id="KAB1887980.1"/>
    </source>
</evidence>
<dbReference type="Proteomes" id="UP000436027">
    <property type="component" value="Unassembled WGS sequence"/>
</dbReference>
<protein>
    <submittedName>
        <fullName evidence="2">Uncharacterized protein</fullName>
    </submittedName>
</protein>
<feature type="region of interest" description="Disordered" evidence="1">
    <location>
        <begin position="121"/>
        <end position="140"/>
    </location>
</feature>
<reference evidence="2 3" key="1">
    <citation type="submission" date="2019-09" db="EMBL/GenBank/DDBJ databases">
        <title>Whole genome sequencing of Microbacterium maritypicum.</title>
        <authorList>
            <person name="Lenchi N."/>
        </authorList>
    </citation>
    <scope>NUCLEOTIDE SEQUENCE [LARGE SCALE GENOMIC DNA]</scope>
    <source>
        <strain evidence="2 3">DSM 12512</strain>
    </source>
</reference>
<sequence length="166" mass="17737">MMVSIVVMLAGCAPTPEPTPTPTAVFASEEEAFAAAEETYRAYTDALNAVDLDDPATFEPVFDLTSGDFEAADRQTLSELHAEKYAFTGQMTVVRFDGISSHSSFEQVEASVCVDVSGSDVVDESGNSVTSPDRPDMNPLRVTFVLSDGRLRVDRADRDPGTACSG</sequence>
<accession>A0AAD3X8L2</accession>
<dbReference type="AlphaFoldDB" id="A0AAD3X8L2"/>
<evidence type="ECO:0000313" key="3">
    <source>
        <dbReference type="Proteomes" id="UP000436027"/>
    </source>
</evidence>